<evidence type="ECO:0000313" key="2">
    <source>
        <dbReference type="WBParaSite" id="RSKR_0000343300.1"/>
    </source>
</evidence>
<protein>
    <submittedName>
        <fullName evidence="2">PlsC domain-containing protein</fullName>
    </submittedName>
</protein>
<name>A0AC35TS54_9BILA</name>
<accession>A0AC35TS54</accession>
<reference evidence="2" key="1">
    <citation type="submission" date="2016-11" db="UniProtKB">
        <authorList>
            <consortium name="WormBaseParasite"/>
        </authorList>
    </citation>
    <scope>IDENTIFICATION</scope>
    <source>
        <strain evidence="2">KR3021</strain>
    </source>
</reference>
<dbReference type="Proteomes" id="UP000095286">
    <property type="component" value="Unplaced"/>
</dbReference>
<evidence type="ECO:0000313" key="1">
    <source>
        <dbReference type="Proteomes" id="UP000095286"/>
    </source>
</evidence>
<sequence>MILTILPIIRDIRPYVPATLLTASMVPFATASLGLHAAGLVLPRRWVEYIDNKMFSSYLKMCLFVFENVSGVEIHVYGDYDDIIKRDESAIVFSNHQTSADWIISNCVAARKQTEFGLRFVVKSSLQYIPLFAWYIYQRGFVFVRRFGDFVFNPVERQFNYLKALNSSFWLGIYPEGTRFDATNLKAIDTTHDWCYQKGVKTFMNVGRPHSKGFSLAFTHLEANIGAVYDFTIGYNNTNDLPKRGKVPDMFELCVSAAKKKEIHIHMKRHPKETVPQTTAGHQLFLLKSFEEKEELFDNFYTKGTFALKEEKAVVLETIPFSETLPSVAVFVGLLLAPLFSSKVRTVYLATICVSPVLIVWTRRIRNI</sequence>
<dbReference type="WBParaSite" id="RSKR_0000343300.1">
    <property type="protein sequence ID" value="RSKR_0000343300.1"/>
    <property type="gene ID" value="RSKR_0000343300"/>
</dbReference>
<proteinExistence type="predicted"/>
<organism evidence="1 2">
    <name type="scientific">Rhabditophanes sp. KR3021</name>
    <dbReference type="NCBI Taxonomy" id="114890"/>
    <lineage>
        <taxon>Eukaryota</taxon>
        <taxon>Metazoa</taxon>
        <taxon>Ecdysozoa</taxon>
        <taxon>Nematoda</taxon>
        <taxon>Chromadorea</taxon>
        <taxon>Rhabditida</taxon>
        <taxon>Tylenchina</taxon>
        <taxon>Panagrolaimomorpha</taxon>
        <taxon>Strongyloidoidea</taxon>
        <taxon>Alloionematidae</taxon>
        <taxon>Rhabditophanes</taxon>
    </lineage>
</organism>